<sequence length="361" mass="40039">MKQNSESSRGLYVFSDLNPYVGHPDPLWEVQELFRKGLLTEFSQQHDGDPNAWALSFERQNGVGGWASELHHSTTTSFFLLWGLELEPELVNVTGAAKPTRKIRSEQDKELEEEVMGSGTAGEESAVESIQRIYGEDGGSFCSGSQGCESCLVVVPKETVGNLGGLVRQLFLDQFENESRRMIPTQNDLSYPTKNFTRQKSPQGLHKKFASGEISLTMVWDLDKEQLVTSIPLTSDCSFSTLIVSSSQAGDILYAYDVVAENAFEEDEGEANTYYLPGGFEGHKSSQAAQKRRKNFKIYGGRSYEMGGDVLFMQAGGTQPSILSGKRPTTSLNVSINSNKKSAYCFSSHGFLLMFYMFCFL</sequence>
<keyword evidence="2" id="KW-1185">Reference proteome</keyword>
<gene>
    <name evidence="1" type="ORF">LSALG_LOCUS26465</name>
</gene>
<protein>
    <submittedName>
        <fullName evidence="1">Uncharacterized protein</fullName>
    </submittedName>
</protein>
<dbReference type="Proteomes" id="UP001177003">
    <property type="component" value="Chromosome 5"/>
</dbReference>
<dbReference type="GO" id="GO:0035267">
    <property type="term" value="C:NuA4 histone acetyltransferase complex"/>
    <property type="evidence" value="ECO:0007669"/>
    <property type="project" value="InterPro"/>
</dbReference>
<dbReference type="PANTHER" id="PTHR46774">
    <property type="entry name" value="CHROMATIN MODIFICATION-RELATED PROTEIN EAF1 A-RELATED"/>
    <property type="match status" value="1"/>
</dbReference>
<dbReference type="PANTHER" id="PTHR46774:SF3">
    <property type="entry name" value="CHROMATIN MODIFICATION-RELATED PROTEIN EAF1 A-RELATED"/>
    <property type="match status" value="1"/>
</dbReference>
<evidence type="ECO:0000313" key="1">
    <source>
        <dbReference type="EMBL" id="CAI9287079.1"/>
    </source>
</evidence>
<reference evidence="1" key="1">
    <citation type="submission" date="2023-04" db="EMBL/GenBank/DDBJ databases">
        <authorList>
            <person name="Vijverberg K."/>
            <person name="Xiong W."/>
            <person name="Schranz E."/>
        </authorList>
    </citation>
    <scope>NUCLEOTIDE SEQUENCE</scope>
</reference>
<organism evidence="1 2">
    <name type="scientific">Lactuca saligna</name>
    <name type="common">Willowleaf lettuce</name>
    <dbReference type="NCBI Taxonomy" id="75948"/>
    <lineage>
        <taxon>Eukaryota</taxon>
        <taxon>Viridiplantae</taxon>
        <taxon>Streptophyta</taxon>
        <taxon>Embryophyta</taxon>
        <taxon>Tracheophyta</taxon>
        <taxon>Spermatophyta</taxon>
        <taxon>Magnoliopsida</taxon>
        <taxon>eudicotyledons</taxon>
        <taxon>Gunneridae</taxon>
        <taxon>Pentapetalae</taxon>
        <taxon>asterids</taxon>
        <taxon>campanulids</taxon>
        <taxon>Asterales</taxon>
        <taxon>Asteraceae</taxon>
        <taxon>Cichorioideae</taxon>
        <taxon>Cichorieae</taxon>
        <taxon>Lactucinae</taxon>
        <taxon>Lactuca</taxon>
    </lineage>
</organism>
<dbReference type="AlphaFoldDB" id="A0AA36E8G2"/>
<name>A0AA36E8G2_LACSI</name>
<dbReference type="InterPro" id="IPR044798">
    <property type="entry name" value="EAF1A/B"/>
</dbReference>
<accession>A0AA36E8G2</accession>
<evidence type="ECO:0000313" key="2">
    <source>
        <dbReference type="Proteomes" id="UP001177003"/>
    </source>
</evidence>
<proteinExistence type="predicted"/>
<dbReference type="EMBL" id="OX465081">
    <property type="protein sequence ID" value="CAI9287079.1"/>
    <property type="molecule type" value="Genomic_DNA"/>
</dbReference>